<reference evidence="2 3" key="1">
    <citation type="journal article" date="2011" name="Proc. Natl. Acad. Sci. U.S.A.">
        <title>Niche of harmful alga Aureococcus anophagefferens revealed through ecogenomics.</title>
        <authorList>
            <person name="Gobler C.J."/>
            <person name="Berry D.L."/>
            <person name="Dyhrman S.T."/>
            <person name="Wilhelm S.W."/>
            <person name="Salamov A."/>
            <person name="Lobanov A.V."/>
            <person name="Zhang Y."/>
            <person name="Collier J.L."/>
            <person name="Wurch L.L."/>
            <person name="Kustka A.B."/>
            <person name="Dill B.D."/>
            <person name="Shah M."/>
            <person name="VerBerkmoes N.C."/>
            <person name="Kuo A."/>
            <person name="Terry A."/>
            <person name="Pangilinan J."/>
            <person name="Lindquist E.A."/>
            <person name="Lucas S."/>
            <person name="Paulsen I.T."/>
            <person name="Hattenrath-Lehmann T.K."/>
            <person name="Talmage S.C."/>
            <person name="Walker E.A."/>
            <person name="Koch F."/>
            <person name="Burson A.M."/>
            <person name="Marcoval M.A."/>
            <person name="Tang Y.Z."/>
            <person name="Lecleir G.R."/>
            <person name="Coyne K.J."/>
            <person name="Berg G.M."/>
            <person name="Bertrand E.M."/>
            <person name="Saito M.A."/>
            <person name="Gladyshev V.N."/>
            <person name="Grigoriev I.V."/>
        </authorList>
    </citation>
    <scope>NUCLEOTIDE SEQUENCE [LARGE SCALE GENOMIC DNA]</scope>
    <source>
        <strain evidence="3">CCMP 1984</strain>
    </source>
</reference>
<evidence type="ECO:0000313" key="2">
    <source>
        <dbReference type="EMBL" id="EGB07955.1"/>
    </source>
</evidence>
<feature type="transmembrane region" description="Helical" evidence="1">
    <location>
        <begin position="575"/>
        <end position="596"/>
    </location>
</feature>
<dbReference type="KEGG" id="aaf:AURANDRAFT_64559"/>
<dbReference type="InParanoid" id="F0YAL7"/>
<feature type="transmembrane region" description="Helical" evidence="1">
    <location>
        <begin position="518"/>
        <end position="537"/>
    </location>
</feature>
<evidence type="ECO:0000256" key="1">
    <source>
        <dbReference type="SAM" id="Phobius"/>
    </source>
</evidence>
<sequence length="642" mass="71014">MLPRNEGILSSKVTVRYFDPGKKKQLHQDVLVSQLVRDYRPPKRGARLWWERSGDYLLVTATGERDGETVEVEVDGDFIADGGAVTFVHMDQLTPVVRDLDKKNRKFYNKWRQIKATHPDWIYSDTFRATCLRQSTKKRKGEMCATSLKRTTITRDGEDAYRASDQPAKIKKWHDYYRQFEIFCRGCQEYGQQTWTCRCGLPGTGSSLPTELVRSVLRRLLDDDALDAAMSGVSADRDIELIGIPADLAVEVMRLATGMDAAELDAVLAEMHVHPSLGVNCRVVELEHTWPLAPRLPGNSLPHPAPEGLPAHFALEDTPAMVDGRPNRAMRLCSRIDVIQYALHEVNVLKGTTFNQDMLNDWFDWERCLYSVAELQKTDPLKRKYRAPHDMRKRPTRLKSMLGLARSKVVASKDAEYVRAGAKKIATFAREQVGEPWHFVGAVQSKVPSRWAVEKRWAFRTAIAAALGMAYASLAAVHQARWSAVHSLAPILAIANVGLAAAVLPAPCVGSVLLLSKLFLCGSVVGSCCAVVCIEIARALPFAAAGKDYALFALYCGAVLFVVSRSKLHLVMKKLACVVLSIATFAQAASGHAIPWAFPLCILTPCAVGCVAALLAALLPWPVAAVDEIRRLSSLIDSELKE</sequence>
<feature type="transmembrane region" description="Helical" evidence="1">
    <location>
        <begin position="602"/>
        <end position="624"/>
    </location>
</feature>
<feature type="transmembrane region" description="Helical" evidence="1">
    <location>
        <begin position="484"/>
        <end position="506"/>
    </location>
</feature>
<keyword evidence="1" id="KW-0812">Transmembrane</keyword>
<keyword evidence="1" id="KW-1133">Transmembrane helix</keyword>
<dbReference type="OrthoDB" id="10688842at2759"/>
<keyword evidence="1" id="KW-0472">Membrane</keyword>
<name>F0YAL7_AURAN</name>
<dbReference type="EMBL" id="GL833129">
    <property type="protein sequence ID" value="EGB07955.1"/>
    <property type="molecule type" value="Genomic_DNA"/>
</dbReference>
<organism evidence="3">
    <name type="scientific">Aureococcus anophagefferens</name>
    <name type="common">Harmful bloom alga</name>
    <dbReference type="NCBI Taxonomy" id="44056"/>
    <lineage>
        <taxon>Eukaryota</taxon>
        <taxon>Sar</taxon>
        <taxon>Stramenopiles</taxon>
        <taxon>Ochrophyta</taxon>
        <taxon>Pelagophyceae</taxon>
        <taxon>Pelagomonadales</taxon>
        <taxon>Pelagomonadaceae</taxon>
        <taxon>Aureococcus</taxon>
    </lineage>
</organism>
<accession>F0YAL7</accession>
<dbReference type="AlphaFoldDB" id="F0YAL7"/>
<dbReference type="RefSeq" id="XP_009037325.1">
    <property type="nucleotide sequence ID" value="XM_009039077.1"/>
</dbReference>
<gene>
    <name evidence="2" type="ORF">AURANDRAFT_64559</name>
</gene>
<proteinExistence type="predicted"/>
<dbReference type="GeneID" id="20224890"/>
<dbReference type="Proteomes" id="UP000002729">
    <property type="component" value="Unassembled WGS sequence"/>
</dbReference>
<feature type="transmembrane region" description="Helical" evidence="1">
    <location>
        <begin position="549"/>
        <end position="568"/>
    </location>
</feature>
<evidence type="ECO:0000313" key="3">
    <source>
        <dbReference type="Proteomes" id="UP000002729"/>
    </source>
</evidence>
<keyword evidence="3" id="KW-1185">Reference proteome</keyword>
<protein>
    <submittedName>
        <fullName evidence="2">Expressed protein</fullName>
    </submittedName>
</protein>